<feature type="region of interest" description="Disordered" evidence="6">
    <location>
        <begin position="791"/>
        <end position="814"/>
    </location>
</feature>
<feature type="compositionally biased region" description="Basic and acidic residues" evidence="6">
    <location>
        <begin position="876"/>
        <end position="887"/>
    </location>
</feature>
<evidence type="ECO:0000256" key="2">
    <source>
        <dbReference type="ARBA" id="ARBA00022553"/>
    </source>
</evidence>
<dbReference type="AlphaFoldDB" id="A0AAV9UUQ5"/>
<dbReference type="InterPro" id="IPR003653">
    <property type="entry name" value="Peptidase_C48_C"/>
</dbReference>
<name>A0AAV9UUQ5_9PEZI</name>
<keyword evidence="4" id="KW-0833">Ubl conjugation pathway</keyword>
<feature type="compositionally biased region" description="Low complexity" evidence="6">
    <location>
        <begin position="247"/>
        <end position="261"/>
    </location>
</feature>
<evidence type="ECO:0000256" key="3">
    <source>
        <dbReference type="ARBA" id="ARBA00022670"/>
    </source>
</evidence>
<dbReference type="InterPro" id="IPR038765">
    <property type="entry name" value="Papain-like_cys_pep_sf"/>
</dbReference>
<feature type="compositionally biased region" description="Low complexity" evidence="6">
    <location>
        <begin position="215"/>
        <end position="228"/>
    </location>
</feature>
<evidence type="ECO:0000313" key="9">
    <source>
        <dbReference type="Proteomes" id="UP001375240"/>
    </source>
</evidence>
<dbReference type="InterPro" id="IPR051947">
    <property type="entry name" value="Sentrin-specific_protease"/>
</dbReference>
<feature type="compositionally biased region" description="Basic and acidic residues" evidence="6">
    <location>
        <begin position="1113"/>
        <end position="1130"/>
    </location>
</feature>
<feature type="compositionally biased region" description="Basic and acidic residues" evidence="6">
    <location>
        <begin position="1096"/>
        <end position="1106"/>
    </location>
</feature>
<protein>
    <recommendedName>
        <fullName evidence="7">Ubiquitin-like protease family profile domain-containing protein</fullName>
    </recommendedName>
</protein>
<dbReference type="Proteomes" id="UP001375240">
    <property type="component" value="Unassembled WGS sequence"/>
</dbReference>
<keyword evidence="2" id="KW-0597">Phosphoprotein</keyword>
<dbReference type="PROSITE" id="PS50600">
    <property type="entry name" value="ULP_PROTEASE"/>
    <property type="match status" value="1"/>
</dbReference>
<feature type="compositionally biased region" description="Basic and acidic residues" evidence="6">
    <location>
        <begin position="144"/>
        <end position="159"/>
    </location>
</feature>
<feature type="compositionally biased region" description="Basic and acidic residues" evidence="6">
    <location>
        <begin position="848"/>
        <end position="859"/>
    </location>
</feature>
<feature type="compositionally biased region" description="Polar residues" evidence="6">
    <location>
        <begin position="1012"/>
        <end position="1033"/>
    </location>
</feature>
<keyword evidence="3" id="KW-0645">Protease</keyword>
<dbReference type="GO" id="GO:0005737">
    <property type="term" value="C:cytoplasm"/>
    <property type="evidence" value="ECO:0007669"/>
    <property type="project" value="TreeGrafter"/>
</dbReference>
<feature type="compositionally biased region" description="Polar residues" evidence="6">
    <location>
        <begin position="90"/>
        <end position="102"/>
    </location>
</feature>
<reference evidence="8 9" key="1">
    <citation type="submission" date="2019-10" db="EMBL/GenBank/DDBJ databases">
        <authorList>
            <person name="Palmer J.M."/>
        </authorList>
    </citation>
    <scope>NUCLEOTIDE SEQUENCE [LARGE SCALE GENOMIC DNA]</scope>
    <source>
        <strain evidence="8 9">TWF696</strain>
    </source>
</reference>
<comment type="similarity">
    <text evidence="1">Belongs to the peptidase C48 family.</text>
</comment>
<evidence type="ECO:0000259" key="7">
    <source>
        <dbReference type="PROSITE" id="PS50600"/>
    </source>
</evidence>
<dbReference type="GO" id="GO:0005634">
    <property type="term" value="C:nucleus"/>
    <property type="evidence" value="ECO:0007669"/>
    <property type="project" value="TreeGrafter"/>
</dbReference>
<evidence type="ECO:0000256" key="5">
    <source>
        <dbReference type="ARBA" id="ARBA00022801"/>
    </source>
</evidence>
<keyword evidence="5" id="KW-0378">Hydrolase</keyword>
<evidence type="ECO:0000313" key="8">
    <source>
        <dbReference type="EMBL" id="KAK6347099.1"/>
    </source>
</evidence>
<accession>A0AAV9UUQ5</accession>
<feature type="compositionally biased region" description="Polar residues" evidence="6">
    <location>
        <begin position="33"/>
        <end position="48"/>
    </location>
</feature>
<feature type="domain" description="Ubiquitin-like protease family profile" evidence="7">
    <location>
        <begin position="512"/>
        <end position="735"/>
    </location>
</feature>
<comment type="caution">
    <text evidence="8">The sequence shown here is derived from an EMBL/GenBank/DDBJ whole genome shotgun (WGS) entry which is preliminary data.</text>
</comment>
<feature type="region of interest" description="Disordered" evidence="6">
    <location>
        <begin position="1"/>
        <end position="270"/>
    </location>
</feature>
<evidence type="ECO:0000256" key="1">
    <source>
        <dbReference type="ARBA" id="ARBA00005234"/>
    </source>
</evidence>
<feature type="compositionally biased region" description="Acidic residues" evidence="6">
    <location>
        <begin position="1070"/>
        <end position="1079"/>
    </location>
</feature>
<proteinExistence type="inferred from homology"/>
<dbReference type="Pfam" id="PF02902">
    <property type="entry name" value="Peptidase_C48"/>
    <property type="match status" value="1"/>
</dbReference>
<dbReference type="Gene3D" id="3.40.395.10">
    <property type="entry name" value="Adenoviral Proteinase, Chain A"/>
    <property type="match status" value="1"/>
</dbReference>
<feature type="compositionally biased region" description="Polar residues" evidence="6">
    <location>
        <begin position="1138"/>
        <end position="1160"/>
    </location>
</feature>
<evidence type="ECO:0000256" key="4">
    <source>
        <dbReference type="ARBA" id="ARBA00022786"/>
    </source>
</evidence>
<dbReference type="GO" id="GO:0016926">
    <property type="term" value="P:protein desumoylation"/>
    <property type="evidence" value="ECO:0007669"/>
    <property type="project" value="TreeGrafter"/>
</dbReference>
<evidence type="ECO:0000256" key="6">
    <source>
        <dbReference type="SAM" id="MobiDB-lite"/>
    </source>
</evidence>
<gene>
    <name evidence="8" type="ORF">TWF696_007178</name>
</gene>
<dbReference type="SUPFAM" id="SSF54001">
    <property type="entry name" value="Cysteine proteinases"/>
    <property type="match status" value="1"/>
</dbReference>
<feature type="region of interest" description="Disordered" evidence="6">
    <location>
        <begin position="827"/>
        <end position="952"/>
    </location>
</feature>
<sequence length="1160" mass="128839">MIGWVEKGRTSLIAPEGVVTPMPLNGDKEDFGGSSSSPVGQNGSQHPKSSPRKNSKADSASFGQGWEGHKYGNPKGATKISIPGGARPMNNLNPPVKTTNYQQERHRRRHQGNGSLQFAGRPLPRKQDRTKIPASEPDTPINEQLERPNPKPKLSKTEESPTSSTKDARKHEGHPGLSPQWFSPSSQDIYELPPTSHDDLEGNGHSAMREKKGSKPVAAKKSAASVASEGETWKVTSTTDPTKTIFTSKQNSSSLNSTTQSREQRPRKSDTTIVLSTAQRGATCLSSFHLLLRRNDYETIAVFEKSEELPDFKIKLANVDWAAYTDDESHRNYIYIKLRNHENGLAPWVLYLFEGSTGIGPENPSKRDAMRFVHWMEKARIDHQKKPRSFFELRLAEIRNAELQEARRAAAIPQGGVFFPRSPVAQKPESQAPVQHPHVPMPSRLTGATGGPTEPKIPNTPPPRIQTTETTPRRNLRSQTKPVEPVPKPEPYPVQKWDESLKFPFQKRGPCDILDGANLRLLNPDEFLNDEIINFHLAIIRERLQRDNPAFAAKVHIFNTYLYDAYSGRSGDGKTSNYSKVKRWTKDVDIFEKDFVFIPVNEKYHWFLAIVCNLPAAMARAEAKAKAKANPPKTDNERDELVCVESSVNPKPTPKRGGRNPVPADSCAVVILDSMNGVHYNTLRGVKQYLKSEAEDKKNTVLELEDLQSIAPRKIPGQNNWSDCGIFMLHYIEKLLENPNQIKEALYEKEFGTEEASRKLWKISEVTDKRDRMWRLFVRLKQEHDKFLKGEPFDEFPEIEEKPPPTKQNLNGAANDPVVIDDEAKALPKTKDTTAPLDVQRVASPAKRKSDGHEEDSLPAKRTKSNSPGAASPTKRKLDDHDEESQLAKRPKSISPSGAVNVLKRTKSETSDDVVELPAALPAPPRFREKSVEIPYGGEVTSSSKDDPNKENNLQMDVSEFVNSDLPLVAASSPIASRSAGLTEDMRKELGPSVEEAANSRLAIEQVEEDPISQSQTNGINTPTLATTNSFSDLSIRRSETPVVLRQADSIVDDKDTPMPDAPALGPNVEEIDDDDDESLFPSQPLQYGGASRGKSSHELANDRIVDSPSSSQDRRPREKTPSPTKRGDAIHNPIILDSQSSPKRSGLRSSQAANNSVKV</sequence>
<feature type="region of interest" description="Disordered" evidence="6">
    <location>
        <begin position="973"/>
        <end position="1160"/>
    </location>
</feature>
<dbReference type="PANTHER" id="PTHR46896:SF3">
    <property type="entry name" value="FI06413P-RELATED"/>
    <property type="match status" value="1"/>
</dbReference>
<organism evidence="8 9">
    <name type="scientific">Orbilia brochopaga</name>
    <dbReference type="NCBI Taxonomy" id="3140254"/>
    <lineage>
        <taxon>Eukaryota</taxon>
        <taxon>Fungi</taxon>
        <taxon>Dikarya</taxon>
        <taxon>Ascomycota</taxon>
        <taxon>Pezizomycotina</taxon>
        <taxon>Orbiliomycetes</taxon>
        <taxon>Orbiliales</taxon>
        <taxon>Orbiliaceae</taxon>
        <taxon>Orbilia</taxon>
    </lineage>
</organism>
<feature type="region of interest" description="Disordered" evidence="6">
    <location>
        <begin position="424"/>
        <end position="493"/>
    </location>
</feature>
<dbReference type="GO" id="GO:0006508">
    <property type="term" value="P:proteolysis"/>
    <property type="evidence" value="ECO:0007669"/>
    <property type="project" value="UniProtKB-KW"/>
</dbReference>
<dbReference type="GO" id="GO:0070139">
    <property type="term" value="F:SUMO-specific endopeptidase activity"/>
    <property type="evidence" value="ECO:0007669"/>
    <property type="project" value="TreeGrafter"/>
</dbReference>
<dbReference type="EMBL" id="JAVHNQ010000005">
    <property type="protein sequence ID" value="KAK6347099.1"/>
    <property type="molecule type" value="Genomic_DNA"/>
</dbReference>
<feature type="compositionally biased region" description="Polar residues" evidence="6">
    <location>
        <begin position="234"/>
        <end position="246"/>
    </location>
</feature>
<keyword evidence="9" id="KW-1185">Reference proteome</keyword>
<dbReference type="PANTHER" id="PTHR46896">
    <property type="entry name" value="SENTRIN-SPECIFIC PROTEASE"/>
    <property type="match status" value="1"/>
</dbReference>
<feature type="compositionally biased region" description="Basic and acidic residues" evidence="6">
    <location>
        <begin position="196"/>
        <end position="213"/>
    </location>
</feature>